<sequence>MTLSMIHQVPINQRYCYPFTDNVRMATKHLSPHLEIIVVSGLRVHPAILSGGHVVGNFSPYDHEALLSHQEWIVEPLLVTK</sequence>
<protein>
    <submittedName>
        <fullName evidence="1 2">Uncharacterized protein</fullName>
    </submittedName>
</protein>
<dbReference type="Proteomes" id="UP000002051">
    <property type="component" value="Unassembled WGS sequence"/>
</dbReference>
<accession>G7I3A0</accession>
<reference evidence="2" key="3">
    <citation type="submission" date="2015-04" db="UniProtKB">
        <authorList>
            <consortium name="EnsemblPlants"/>
        </authorList>
    </citation>
    <scope>IDENTIFICATION</scope>
    <source>
        <strain evidence="2">cv. Jemalong A17</strain>
    </source>
</reference>
<gene>
    <name evidence="1" type="ordered locus">MTR_1g095120</name>
</gene>
<evidence type="ECO:0000313" key="3">
    <source>
        <dbReference type="Proteomes" id="UP000002051"/>
    </source>
</evidence>
<organism evidence="1 3">
    <name type="scientific">Medicago truncatula</name>
    <name type="common">Barrel medic</name>
    <name type="synonym">Medicago tribuloides</name>
    <dbReference type="NCBI Taxonomy" id="3880"/>
    <lineage>
        <taxon>Eukaryota</taxon>
        <taxon>Viridiplantae</taxon>
        <taxon>Streptophyta</taxon>
        <taxon>Embryophyta</taxon>
        <taxon>Tracheophyta</taxon>
        <taxon>Spermatophyta</taxon>
        <taxon>Magnoliopsida</taxon>
        <taxon>eudicotyledons</taxon>
        <taxon>Gunneridae</taxon>
        <taxon>Pentapetalae</taxon>
        <taxon>rosids</taxon>
        <taxon>fabids</taxon>
        <taxon>Fabales</taxon>
        <taxon>Fabaceae</taxon>
        <taxon>Papilionoideae</taxon>
        <taxon>50 kb inversion clade</taxon>
        <taxon>NPAAA clade</taxon>
        <taxon>Hologalegina</taxon>
        <taxon>IRL clade</taxon>
        <taxon>Trifolieae</taxon>
        <taxon>Medicago</taxon>
    </lineage>
</organism>
<dbReference type="EMBL" id="CM001217">
    <property type="protein sequence ID" value="AES62163.1"/>
    <property type="molecule type" value="Genomic_DNA"/>
</dbReference>
<keyword evidence="3" id="KW-1185">Reference proteome</keyword>
<reference evidence="1 3" key="1">
    <citation type="journal article" date="2011" name="Nature">
        <title>The Medicago genome provides insight into the evolution of rhizobial symbioses.</title>
        <authorList>
            <person name="Young N.D."/>
            <person name="Debelle F."/>
            <person name="Oldroyd G.E."/>
            <person name="Geurts R."/>
            <person name="Cannon S.B."/>
            <person name="Udvardi M.K."/>
            <person name="Benedito V.A."/>
            <person name="Mayer K.F."/>
            <person name="Gouzy J."/>
            <person name="Schoof H."/>
            <person name="Van de Peer Y."/>
            <person name="Proost S."/>
            <person name="Cook D.R."/>
            <person name="Meyers B.C."/>
            <person name="Spannagl M."/>
            <person name="Cheung F."/>
            <person name="De Mita S."/>
            <person name="Krishnakumar V."/>
            <person name="Gundlach H."/>
            <person name="Zhou S."/>
            <person name="Mudge J."/>
            <person name="Bharti A.K."/>
            <person name="Murray J.D."/>
            <person name="Naoumkina M.A."/>
            <person name="Rosen B."/>
            <person name="Silverstein K.A."/>
            <person name="Tang H."/>
            <person name="Rombauts S."/>
            <person name="Zhao P.X."/>
            <person name="Zhou P."/>
            <person name="Barbe V."/>
            <person name="Bardou P."/>
            <person name="Bechner M."/>
            <person name="Bellec A."/>
            <person name="Berger A."/>
            <person name="Berges H."/>
            <person name="Bidwell S."/>
            <person name="Bisseling T."/>
            <person name="Choisne N."/>
            <person name="Couloux A."/>
            <person name="Denny R."/>
            <person name="Deshpande S."/>
            <person name="Dai X."/>
            <person name="Doyle J.J."/>
            <person name="Dudez A.M."/>
            <person name="Farmer A.D."/>
            <person name="Fouteau S."/>
            <person name="Franken C."/>
            <person name="Gibelin C."/>
            <person name="Gish J."/>
            <person name="Goldstein S."/>
            <person name="Gonzalez A.J."/>
            <person name="Green P.J."/>
            <person name="Hallab A."/>
            <person name="Hartog M."/>
            <person name="Hua A."/>
            <person name="Humphray S.J."/>
            <person name="Jeong D.H."/>
            <person name="Jing Y."/>
            <person name="Jocker A."/>
            <person name="Kenton S.M."/>
            <person name="Kim D.J."/>
            <person name="Klee K."/>
            <person name="Lai H."/>
            <person name="Lang C."/>
            <person name="Lin S."/>
            <person name="Macmil S.L."/>
            <person name="Magdelenat G."/>
            <person name="Matthews L."/>
            <person name="McCorrison J."/>
            <person name="Monaghan E.L."/>
            <person name="Mun J.H."/>
            <person name="Najar F.Z."/>
            <person name="Nicholson C."/>
            <person name="Noirot C."/>
            <person name="O'Bleness M."/>
            <person name="Paule C.R."/>
            <person name="Poulain J."/>
            <person name="Prion F."/>
            <person name="Qin B."/>
            <person name="Qu C."/>
            <person name="Retzel E.F."/>
            <person name="Riddle C."/>
            <person name="Sallet E."/>
            <person name="Samain S."/>
            <person name="Samson N."/>
            <person name="Sanders I."/>
            <person name="Saurat O."/>
            <person name="Scarpelli C."/>
            <person name="Schiex T."/>
            <person name="Segurens B."/>
            <person name="Severin A.J."/>
            <person name="Sherrier D.J."/>
            <person name="Shi R."/>
            <person name="Sims S."/>
            <person name="Singer S.R."/>
            <person name="Sinharoy S."/>
            <person name="Sterck L."/>
            <person name="Viollet A."/>
            <person name="Wang B.B."/>
            <person name="Wang K."/>
            <person name="Wang M."/>
            <person name="Wang X."/>
            <person name="Warfsmann J."/>
            <person name="Weissenbach J."/>
            <person name="White D.D."/>
            <person name="White J.D."/>
            <person name="Wiley G.B."/>
            <person name="Wincker P."/>
            <person name="Xing Y."/>
            <person name="Yang L."/>
            <person name="Yao Z."/>
            <person name="Ying F."/>
            <person name="Zhai J."/>
            <person name="Zhou L."/>
            <person name="Zuber A."/>
            <person name="Denarie J."/>
            <person name="Dixon R.A."/>
            <person name="May G.D."/>
            <person name="Schwartz D.C."/>
            <person name="Rogers J."/>
            <person name="Quetier F."/>
            <person name="Town C.D."/>
            <person name="Roe B.A."/>
        </authorList>
    </citation>
    <scope>NUCLEOTIDE SEQUENCE [LARGE SCALE GENOMIC DNA]</scope>
    <source>
        <strain evidence="1">A17</strain>
        <strain evidence="2 3">cv. Jemalong A17</strain>
    </source>
</reference>
<proteinExistence type="predicted"/>
<reference evidence="1 3" key="2">
    <citation type="journal article" date="2014" name="BMC Genomics">
        <title>An improved genome release (version Mt4.0) for the model legume Medicago truncatula.</title>
        <authorList>
            <person name="Tang H."/>
            <person name="Krishnakumar V."/>
            <person name="Bidwell S."/>
            <person name="Rosen B."/>
            <person name="Chan A."/>
            <person name="Zhou S."/>
            <person name="Gentzbittel L."/>
            <person name="Childs K.L."/>
            <person name="Yandell M."/>
            <person name="Gundlach H."/>
            <person name="Mayer K.F."/>
            <person name="Schwartz D.C."/>
            <person name="Town C.D."/>
        </authorList>
    </citation>
    <scope>GENOME REANNOTATION</scope>
    <source>
        <strain evidence="2 3">cv. Jemalong A17</strain>
    </source>
</reference>
<dbReference type="EnsemblPlants" id="AES62163">
    <property type="protein sequence ID" value="AES62163"/>
    <property type="gene ID" value="MTR_1g095120"/>
</dbReference>
<name>G7I3A0_MEDTR</name>
<dbReference type="PaxDb" id="3880-AES62163"/>
<evidence type="ECO:0000313" key="2">
    <source>
        <dbReference type="EnsemblPlants" id="AES62163"/>
    </source>
</evidence>
<dbReference type="AlphaFoldDB" id="G7I3A0"/>
<dbReference type="HOGENOM" id="CLU_2577413_0_0_1"/>
<evidence type="ECO:0000313" key="1">
    <source>
        <dbReference type="EMBL" id="AES62163.1"/>
    </source>
</evidence>